<dbReference type="EMBL" id="CP097218">
    <property type="protein sequence ID" value="UQN31050.1"/>
    <property type="molecule type" value="Genomic_DNA"/>
</dbReference>
<evidence type="ECO:0000313" key="3">
    <source>
        <dbReference type="Proteomes" id="UP001055868"/>
    </source>
</evidence>
<organism evidence="2 3">
    <name type="scientific">Brachybacterium kimchii</name>
    <dbReference type="NCBI Taxonomy" id="2942909"/>
    <lineage>
        <taxon>Bacteria</taxon>
        <taxon>Bacillati</taxon>
        <taxon>Actinomycetota</taxon>
        <taxon>Actinomycetes</taxon>
        <taxon>Micrococcales</taxon>
        <taxon>Dermabacteraceae</taxon>
        <taxon>Brachybacterium</taxon>
    </lineage>
</organism>
<name>A0ABY4N912_9MICO</name>
<evidence type="ECO:0000256" key="1">
    <source>
        <dbReference type="SAM" id="MobiDB-lite"/>
    </source>
</evidence>
<accession>A0ABY4N912</accession>
<proteinExistence type="predicted"/>
<protein>
    <submittedName>
        <fullName evidence="2">Uncharacterized protein</fullName>
    </submittedName>
</protein>
<sequence length="82" mass="9307">MGYTHSSRDASLPAETVRVTVDREYLDLTVDEWMDQLDAAEPYVLAWVSPRVNLQGAKLTTSRGRPDPYWKDALREANPGRT</sequence>
<dbReference type="RefSeq" id="WP_249480444.1">
    <property type="nucleotide sequence ID" value="NZ_CP097218.1"/>
</dbReference>
<gene>
    <name evidence="2" type="ORF">M4486_07140</name>
</gene>
<dbReference type="Proteomes" id="UP001055868">
    <property type="component" value="Chromosome"/>
</dbReference>
<keyword evidence="3" id="KW-1185">Reference proteome</keyword>
<feature type="compositionally biased region" description="Basic and acidic residues" evidence="1">
    <location>
        <begin position="64"/>
        <end position="75"/>
    </location>
</feature>
<feature type="region of interest" description="Disordered" evidence="1">
    <location>
        <begin position="59"/>
        <end position="82"/>
    </location>
</feature>
<reference evidence="2" key="1">
    <citation type="submission" date="2022-05" db="EMBL/GenBank/DDBJ databases">
        <title>Genomic analysis of Brachybacterium sp. CBA3104.</title>
        <authorList>
            <person name="Roh S.W."/>
            <person name="Kim Y.B."/>
            <person name="Kim Y."/>
        </authorList>
    </citation>
    <scope>NUCLEOTIDE SEQUENCE</scope>
    <source>
        <strain evidence="2">CBA3104</strain>
    </source>
</reference>
<evidence type="ECO:0000313" key="2">
    <source>
        <dbReference type="EMBL" id="UQN31050.1"/>
    </source>
</evidence>